<dbReference type="EMBL" id="CP002583">
    <property type="protein sequence ID" value="ADZ89775.1"/>
    <property type="molecule type" value="Genomic_DNA"/>
</dbReference>
<dbReference type="HOGENOM" id="CLU_110723_0_1_6"/>
<sequence length="169" mass="18732">MKNVANAGGFQLLWFVCVLLGSWVAFFSTLVYLTFHARYLQTKHKEFVLMFAFLVIGCVWDGLLIHFGVLIFPSESLLLGTLPPVWLLCLWVSVATMLAHCLRFLVGRHLLAVCLGFISPVLSYIGGAKLSDAEIGAPYFGSVFIIAVGWAVILPLGFILCQKLQLDHE</sequence>
<reference evidence="2 3" key="1">
    <citation type="journal article" date="2012" name="Stand. Genomic Sci.">
        <title>Complete genome sequence of the melanogenic marine bacterium Marinomonas mediterranea type strain (MMB-1(T)).</title>
        <authorList>
            <person name="Lucas-Elio P."/>
            <person name="Goodwin L."/>
            <person name="Woyke T."/>
            <person name="Pitluck S."/>
            <person name="Nolan M."/>
            <person name="Kyrpides N.C."/>
            <person name="Detter J.C."/>
            <person name="Copeland A."/>
            <person name="Teshima H."/>
            <person name="Bruce D."/>
            <person name="Detter C."/>
            <person name="Tapia R."/>
            <person name="Han S."/>
            <person name="Land M.L."/>
            <person name="Ivanova N."/>
            <person name="Mikhailova N."/>
            <person name="Johnston A.W."/>
            <person name="Sanchez-Amat A."/>
        </authorList>
    </citation>
    <scope>NUCLEOTIDE SEQUENCE [LARGE SCALE GENOMIC DNA]</scope>
    <source>
        <strain evidence="3">ATCC 700492 / JCM 21426 / NBRC 103028 / MMB-1</strain>
    </source>
</reference>
<accession>F2JZJ2</accession>
<evidence type="ECO:0000256" key="1">
    <source>
        <dbReference type="SAM" id="Phobius"/>
    </source>
</evidence>
<dbReference type="InterPro" id="IPR021306">
    <property type="entry name" value="DUF2878"/>
</dbReference>
<dbReference type="Proteomes" id="UP000001062">
    <property type="component" value="Chromosome"/>
</dbReference>
<dbReference type="STRING" id="717774.Marme_0479"/>
<name>F2JZJ2_MARM1</name>
<keyword evidence="3" id="KW-1185">Reference proteome</keyword>
<feature type="transmembrane region" description="Helical" evidence="1">
    <location>
        <begin position="84"/>
        <end position="102"/>
    </location>
</feature>
<dbReference type="Pfam" id="PF11086">
    <property type="entry name" value="DUF2878"/>
    <property type="match status" value="1"/>
</dbReference>
<protein>
    <recommendedName>
        <fullName evidence="4">DUF2878 domain-containing protein</fullName>
    </recommendedName>
</protein>
<organism evidence="2 3">
    <name type="scientific">Marinomonas mediterranea (strain ATCC 700492 / JCM 21426 / NBRC 103028 / MMB-1)</name>
    <dbReference type="NCBI Taxonomy" id="717774"/>
    <lineage>
        <taxon>Bacteria</taxon>
        <taxon>Pseudomonadati</taxon>
        <taxon>Pseudomonadota</taxon>
        <taxon>Gammaproteobacteria</taxon>
        <taxon>Oceanospirillales</taxon>
        <taxon>Oceanospirillaceae</taxon>
        <taxon>Marinomonas</taxon>
    </lineage>
</organism>
<feature type="transmembrane region" description="Helical" evidence="1">
    <location>
        <begin position="47"/>
        <end position="72"/>
    </location>
</feature>
<evidence type="ECO:0008006" key="4">
    <source>
        <dbReference type="Google" id="ProtNLM"/>
    </source>
</evidence>
<keyword evidence="1" id="KW-0472">Membrane</keyword>
<keyword evidence="1" id="KW-0812">Transmembrane</keyword>
<evidence type="ECO:0000313" key="3">
    <source>
        <dbReference type="Proteomes" id="UP000001062"/>
    </source>
</evidence>
<dbReference type="KEGG" id="mme:Marme_0479"/>
<dbReference type="OrthoDB" id="21939at2"/>
<evidence type="ECO:0000313" key="2">
    <source>
        <dbReference type="EMBL" id="ADZ89775.1"/>
    </source>
</evidence>
<feature type="transmembrane region" description="Helical" evidence="1">
    <location>
        <begin position="109"/>
        <end position="127"/>
    </location>
</feature>
<feature type="transmembrane region" description="Helical" evidence="1">
    <location>
        <begin position="12"/>
        <end position="35"/>
    </location>
</feature>
<dbReference type="RefSeq" id="WP_013659681.1">
    <property type="nucleotide sequence ID" value="NC_015276.1"/>
</dbReference>
<dbReference type="AlphaFoldDB" id="F2JZJ2"/>
<proteinExistence type="predicted"/>
<dbReference type="PATRIC" id="fig|717774.3.peg.492"/>
<gene>
    <name evidence="2" type="ordered locus">Marme_0479</name>
</gene>
<dbReference type="eggNOG" id="ENOG5032ZK4">
    <property type="taxonomic scope" value="Bacteria"/>
</dbReference>
<feature type="transmembrane region" description="Helical" evidence="1">
    <location>
        <begin position="139"/>
        <end position="161"/>
    </location>
</feature>
<keyword evidence="1" id="KW-1133">Transmembrane helix</keyword>